<dbReference type="InParanoid" id="A0A2K2D923"/>
<dbReference type="Proteomes" id="UP000008810">
    <property type="component" value="Chromosome 2"/>
</dbReference>
<dbReference type="SUPFAM" id="SSF53098">
    <property type="entry name" value="Ribonuclease H-like"/>
    <property type="match status" value="1"/>
</dbReference>
<reference evidence="2 3" key="1">
    <citation type="journal article" date="2010" name="Nature">
        <title>Genome sequencing and analysis of the model grass Brachypodium distachyon.</title>
        <authorList>
            <consortium name="International Brachypodium Initiative"/>
        </authorList>
    </citation>
    <scope>NUCLEOTIDE SEQUENCE [LARGE SCALE GENOMIC DNA]</scope>
    <source>
        <strain evidence="2 3">Bd21</strain>
    </source>
</reference>
<dbReference type="EMBL" id="CM000881">
    <property type="protein sequence ID" value="PNT70788.1"/>
    <property type="molecule type" value="Genomic_DNA"/>
</dbReference>
<evidence type="ECO:0000313" key="4">
    <source>
        <dbReference type="Proteomes" id="UP000008810"/>
    </source>
</evidence>
<dbReference type="InterPro" id="IPR012337">
    <property type="entry name" value="RNaseH-like_sf"/>
</dbReference>
<proteinExistence type="predicted"/>
<evidence type="ECO:0000259" key="1">
    <source>
        <dbReference type="Pfam" id="PF13456"/>
    </source>
</evidence>
<dbReference type="InterPro" id="IPR002156">
    <property type="entry name" value="RNaseH_domain"/>
</dbReference>
<dbReference type="Gene3D" id="3.30.420.10">
    <property type="entry name" value="Ribonuclease H-like superfamily/Ribonuclease H"/>
    <property type="match status" value="1"/>
</dbReference>
<dbReference type="GO" id="GO:0004523">
    <property type="term" value="F:RNA-DNA hybrid ribonuclease activity"/>
    <property type="evidence" value="ECO:0007669"/>
    <property type="project" value="InterPro"/>
</dbReference>
<dbReference type="GO" id="GO:0003676">
    <property type="term" value="F:nucleic acid binding"/>
    <property type="evidence" value="ECO:0007669"/>
    <property type="project" value="InterPro"/>
</dbReference>
<organism evidence="2">
    <name type="scientific">Brachypodium distachyon</name>
    <name type="common">Purple false brome</name>
    <name type="synonym">Trachynia distachya</name>
    <dbReference type="NCBI Taxonomy" id="15368"/>
    <lineage>
        <taxon>Eukaryota</taxon>
        <taxon>Viridiplantae</taxon>
        <taxon>Streptophyta</taxon>
        <taxon>Embryophyta</taxon>
        <taxon>Tracheophyta</taxon>
        <taxon>Spermatophyta</taxon>
        <taxon>Magnoliopsida</taxon>
        <taxon>Liliopsida</taxon>
        <taxon>Poales</taxon>
        <taxon>Poaceae</taxon>
        <taxon>BOP clade</taxon>
        <taxon>Pooideae</taxon>
        <taxon>Stipodae</taxon>
        <taxon>Brachypodieae</taxon>
        <taxon>Brachypodium</taxon>
    </lineage>
</organism>
<evidence type="ECO:0000313" key="2">
    <source>
        <dbReference type="EMBL" id="PNT70788.1"/>
    </source>
</evidence>
<dbReference type="InterPro" id="IPR036397">
    <property type="entry name" value="RNaseH_sf"/>
</dbReference>
<dbReference type="Pfam" id="PF13456">
    <property type="entry name" value="RVT_3"/>
    <property type="match status" value="1"/>
</dbReference>
<name>A0A2K2D923_BRADI</name>
<protein>
    <recommendedName>
        <fullName evidence="1">RNase H type-1 domain-containing protein</fullName>
    </recommendedName>
</protein>
<evidence type="ECO:0000313" key="3">
    <source>
        <dbReference type="EnsemblPlants" id="PNT70788"/>
    </source>
</evidence>
<sequence length="125" mass="13425">MASPARTAPDGIRQLWDLIWKADVQPKLNVDASFSNSSGFGSWGAVLCNHDGSVVGSAWAGGINASDDTTMETIAALEGLRSLHHLISRLICIESDSLRLVKEFDPSGGYIPQHCTIQDVTLLCK</sequence>
<gene>
    <name evidence="2" type="ORF">BRADI_2g17922v3</name>
</gene>
<feature type="domain" description="RNase H type-1" evidence="1">
    <location>
        <begin position="29"/>
        <end position="102"/>
    </location>
</feature>
<accession>A0A2K2D923</accession>
<dbReference type="EnsemblPlants" id="PNT70788">
    <property type="protein sequence ID" value="PNT70788"/>
    <property type="gene ID" value="BRADI_2g17922v3"/>
</dbReference>
<keyword evidence="4" id="KW-1185">Reference proteome</keyword>
<reference evidence="3" key="3">
    <citation type="submission" date="2018-08" db="UniProtKB">
        <authorList>
            <consortium name="EnsemblPlants"/>
        </authorList>
    </citation>
    <scope>IDENTIFICATION</scope>
    <source>
        <strain evidence="3">cv. Bd21</strain>
    </source>
</reference>
<dbReference type="AlphaFoldDB" id="A0A2K2D923"/>
<dbReference type="Gramene" id="PNT70788">
    <property type="protein sequence ID" value="PNT70788"/>
    <property type="gene ID" value="BRADI_2g17922v3"/>
</dbReference>
<reference evidence="2" key="2">
    <citation type="submission" date="2017-06" db="EMBL/GenBank/DDBJ databases">
        <title>WGS assembly of Brachypodium distachyon.</title>
        <authorList>
            <consortium name="The International Brachypodium Initiative"/>
            <person name="Lucas S."/>
            <person name="Harmon-Smith M."/>
            <person name="Lail K."/>
            <person name="Tice H."/>
            <person name="Grimwood J."/>
            <person name="Bruce D."/>
            <person name="Barry K."/>
            <person name="Shu S."/>
            <person name="Lindquist E."/>
            <person name="Wang M."/>
            <person name="Pitluck S."/>
            <person name="Vogel J.P."/>
            <person name="Garvin D.F."/>
            <person name="Mockler T.C."/>
            <person name="Schmutz J."/>
            <person name="Rokhsar D."/>
            <person name="Bevan M.W."/>
        </authorList>
    </citation>
    <scope>NUCLEOTIDE SEQUENCE</scope>
    <source>
        <strain evidence="2">Bd21</strain>
    </source>
</reference>